<feature type="domain" description="ProQ/FinO" evidence="3">
    <location>
        <begin position="20"/>
        <end position="130"/>
    </location>
</feature>
<sequence length="216" mass="23799">MNDTRPQPRRPRQGPKTPKAPSAPRHPLLAQLAEWHPTLFGDEPRPLKRGIYEDLLAAHGEALEAEALKAALGIHTRATRYLNAVASGQPRRNLQGEAVEVVAPEQRHHAIVEVFRRRQARSPEDMGPQLRQRIARAFESSGLGREAYATLVRGRDEAINAATEAALDEASARIAREAALLRAFEASGLSVAAFADGYGMTPDDAQRALERARQRR</sequence>
<dbReference type="GO" id="GO:0003723">
    <property type="term" value="F:RNA binding"/>
    <property type="evidence" value="ECO:0007669"/>
    <property type="project" value="UniProtKB-KW"/>
</dbReference>
<dbReference type="Pfam" id="PF04352">
    <property type="entry name" value="ProQ"/>
    <property type="match status" value="1"/>
</dbReference>
<dbReference type="EMBL" id="CCAE010000046">
    <property type="protein sequence ID" value="CDN89556.1"/>
    <property type="molecule type" value="Genomic_DNA"/>
</dbReference>
<proteinExistence type="predicted"/>
<accession>A0A1L1PU65</accession>
<dbReference type="SMART" id="SM00945">
    <property type="entry name" value="ProQ"/>
    <property type="match status" value="1"/>
</dbReference>
<evidence type="ECO:0000259" key="3">
    <source>
        <dbReference type="SMART" id="SM00945"/>
    </source>
</evidence>
<organism evidence="4 5">
    <name type="scientific">Hydrogenophaga intermedia</name>
    <dbReference type="NCBI Taxonomy" id="65786"/>
    <lineage>
        <taxon>Bacteria</taxon>
        <taxon>Pseudomonadati</taxon>
        <taxon>Pseudomonadota</taxon>
        <taxon>Betaproteobacteria</taxon>
        <taxon>Burkholderiales</taxon>
        <taxon>Comamonadaceae</taxon>
        <taxon>Hydrogenophaga</taxon>
    </lineage>
</organism>
<feature type="region of interest" description="Disordered" evidence="2">
    <location>
        <begin position="1"/>
        <end position="28"/>
    </location>
</feature>
<keyword evidence="5" id="KW-1185">Reference proteome</keyword>
<name>A0A1L1PU65_HYDIT</name>
<evidence type="ECO:0000256" key="2">
    <source>
        <dbReference type="SAM" id="MobiDB-lite"/>
    </source>
</evidence>
<evidence type="ECO:0000313" key="4">
    <source>
        <dbReference type="EMBL" id="CDN89556.1"/>
    </source>
</evidence>
<dbReference type="AlphaFoldDB" id="A0A1L1PU65"/>
<dbReference type="RefSeq" id="WP_009519848.1">
    <property type="nucleotide sequence ID" value="NZ_CCAE010000046.1"/>
</dbReference>
<gene>
    <name evidence="4" type="ORF">BN948_03995</name>
</gene>
<dbReference type="Proteomes" id="UP000028878">
    <property type="component" value="Unassembled WGS sequence"/>
</dbReference>
<reference evidence="5" key="2">
    <citation type="submission" date="2014-11" db="EMBL/GenBank/DDBJ databases">
        <title>Draft genome sequence of Hydrogenophaga intermedia S1.</title>
        <authorList>
            <person name="Gan H.M."/>
            <person name="Chew T.H."/>
            <person name="Stolz A."/>
        </authorList>
    </citation>
    <scope>NUCLEOTIDE SEQUENCE [LARGE SCALE GENOMIC DNA]</scope>
    <source>
        <strain evidence="5">S1</strain>
    </source>
</reference>
<dbReference type="Gene3D" id="1.10.1710.10">
    <property type="entry name" value="ProQ/FinO domain"/>
    <property type="match status" value="1"/>
</dbReference>
<evidence type="ECO:0000256" key="1">
    <source>
        <dbReference type="ARBA" id="ARBA00022884"/>
    </source>
</evidence>
<dbReference type="SUPFAM" id="SSF48657">
    <property type="entry name" value="FinO-like"/>
    <property type="match status" value="1"/>
</dbReference>
<protein>
    <submittedName>
        <fullName evidence="4">Fertility inhibition FinO-like protein</fullName>
    </submittedName>
</protein>
<evidence type="ECO:0000313" key="5">
    <source>
        <dbReference type="Proteomes" id="UP000028878"/>
    </source>
</evidence>
<dbReference type="InterPro" id="IPR036442">
    <property type="entry name" value="ProQ/FinO_sf"/>
</dbReference>
<reference evidence="5" key="1">
    <citation type="submission" date="2014-02" db="EMBL/GenBank/DDBJ databases">
        <authorList>
            <person name="Gan H."/>
        </authorList>
    </citation>
    <scope>NUCLEOTIDE SEQUENCE [LARGE SCALE GENOMIC DNA]</scope>
    <source>
        <strain evidence="5">S1</strain>
    </source>
</reference>
<keyword evidence="1" id="KW-0694">RNA-binding</keyword>
<dbReference type="InterPro" id="IPR016103">
    <property type="entry name" value="ProQ/FinO"/>
</dbReference>